<dbReference type="EMBL" id="CP058627">
    <property type="protein sequence ID" value="QLG87593.1"/>
    <property type="molecule type" value="Genomic_DNA"/>
</dbReference>
<dbReference type="AlphaFoldDB" id="A0A7H9BFV6"/>
<sequence>MDDVLDLSFIKNIISDASKGYIYEKYGVVSDSGKTYFRGQNGGTFQAGTTPEQAQAQAQATNFTPWIIGGVAILALVLVMD</sequence>
<protein>
    <submittedName>
        <fullName evidence="2">Uncharacterized protein</fullName>
    </submittedName>
</protein>
<dbReference type="KEGG" id="chiz:HQ393_04610"/>
<evidence type="ECO:0000313" key="3">
    <source>
        <dbReference type="Proteomes" id="UP000509597"/>
    </source>
</evidence>
<dbReference type="Proteomes" id="UP000509597">
    <property type="component" value="Chromosome"/>
</dbReference>
<keyword evidence="1" id="KW-0472">Membrane</keyword>
<proteinExistence type="predicted"/>
<evidence type="ECO:0000313" key="2">
    <source>
        <dbReference type="EMBL" id="QLG87593.1"/>
    </source>
</evidence>
<evidence type="ECO:0000256" key="1">
    <source>
        <dbReference type="SAM" id="Phobius"/>
    </source>
</evidence>
<keyword evidence="1" id="KW-1133">Transmembrane helix</keyword>
<gene>
    <name evidence="2" type="ORF">HQ393_04610</name>
</gene>
<keyword evidence="1" id="KW-0812">Transmembrane</keyword>
<organism evidence="2 3">
    <name type="scientific">Chitinibacter bivalviorum</name>
    <dbReference type="NCBI Taxonomy" id="2739434"/>
    <lineage>
        <taxon>Bacteria</taxon>
        <taxon>Pseudomonadati</taxon>
        <taxon>Pseudomonadota</taxon>
        <taxon>Betaproteobacteria</taxon>
        <taxon>Neisseriales</taxon>
        <taxon>Chitinibacteraceae</taxon>
        <taxon>Chitinibacter</taxon>
    </lineage>
</organism>
<dbReference type="RefSeq" id="WP_179357675.1">
    <property type="nucleotide sequence ID" value="NZ_CP058627.1"/>
</dbReference>
<feature type="transmembrane region" description="Helical" evidence="1">
    <location>
        <begin position="63"/>
        <end position="80"/>
    </location>
</feature>
<accession>A0A7H9BFV6</accession>
<keyword evidence="3" id="KW-1185">Reference proteome</keyword>
<reference evidence="2 3" key="1">
    <citation type="submission" date="2020-07" db="EMBL/GenBank/DDBJ databases">
        <title>Complete genome sequence of Chitinibacter sp. 2T18.</title>
        <authorList>
            <person name="Bae J.-W."/>
            <person name="Choi J.-W."/>
        </authorList>
    </citation>
    <scope>NUCLEOTIDE SEQUENCE [LARGE SCALE GENOMIC DNA]</scope>
    <source>
        <strain evidence="2 3">2T18</strain>
    </source>
</reference>
<name>A0A7H9BFV6_9NEIS</name>